<feature type="transmembrane region" description="Helical" evidence="9">
    <location>
        <begin position="311"/>
        <end position="334"/>
    </location>
</feature>
<evidence type="ECO:0000256" key="8">
    <source>
        <dbReference type="PIRNR" id="PIRNR005353"/>
    </source>
</evidence>
<gene>
    <name evidence="10" type="ordered locus">Dred_2302</name>
</gene>
<keyword evidence="6 8" id="KW-1133">Transmembrane helix</keyword>
<evidence type="ECO:0000256" key="5">
    <source>
        <dbReference type="ARBA" id="ARBA00022692"/>
    </source>
</evidence>
<reference evidence="10 11" key="1">
    <citation type="submission" date="2007-03" db="EMBL/GenBank/DDBJ databases">
        <title>Complete sequence of Desulfotomaculum reducens MI-1.</title>
        <authorList>
            <consortium name="US DOE Joint Genome Institute"/>
            <person name="Copeland A."/>
            <person name="Lucas S."/>
            <person name="Lapidus A."/>
            <person name="Barry K."/>
            <person name="Detter J.C."/>
            <person name="Glavina del Rio T."/>
            <person name="Hammon N."/>
            <person name="Israni S."/>
            <person name="Dalin E."/>
            <person name="Tice H."/>
            <person name="Pitluck S."/>
            <person name="Sims D."/>
            <person name="Brettin T."/>
            <person name="Bruce D."/>
            <person name="Han C."/>
            <person name="Tapia R."/>
            <person name="Schmutz J."/>
            <person name="Larimer F."/>
            <person name="Land M."/>
            <person name="Hauser L."/>
            <person name="Kyrpides N."/>
            <person name="Kim E."/>
            <person name="Tebo B.M."/>
            <person name="Richardson P."/>
        </authorList>
    </citation>
    <scope>NUCLEOTIDE SEQUENCE [LARGE SCALE GENOMIC DNA]</scope>
    <source>
        <strain evidence="10 11">MI-1</strain>
    </source>
</reference>
<feature type="transmembrane region" description="Helical" evidence="9">
    <location>
        <begin position="414"/>
        <end position="430"/>
    </location>
</feature>
<proteinExistence type="inferred from homology"/>
<feature type="transmembrane region" description="Helical" evidence="9">
    <location>
        <begin position="242"/>
        <end position="264"/>
    </location>
</feature>
<evidence type="ECO:0000256" key="3">
    <source>
        <dbReference type="ARBA" id="ARBA00022448"/>
    </source>
</evidence>
<dbReference type="OrthoDB" id="9808458at2"/>
<evidence type="ECO:0000256" key="6">
    <source>
        <dbReference type="ARBA" id="ARBA00022989"/>
    </source>
</evidence>
<dbReference type="STRING" id="349161.Dred_2302"/>
<feature type="transmembrane region" description="Helical" evidence="9">
    <location>
        <begin position="373"/>
        <end position="402"/>
    </location>
</feature>
<feature type="transmembrane region" description="Helical" evidence="9">
    <location>
        <begin position="132"/>
        <end position="154"/>
    </location>
</feature>
<name>A4J6V9_DESRM</name>
<accession>A4J6V9</accession>
<dbReference type="GO" id="GO:0005345">
    <property type="term" value="F:purine nucleobase transmembrane transporter activity"/>
    <property type="evidence" value="ECO:0007669"/>
    <property type="project" value="TreeGrafter"/>
</dbReference>
<feature type="transmembrane region" description="Helical" evidence="9">
    <location>
        <begin position="193"/>
        <end position="210"/>
    </location>
</feature>
<evidence type="ECO:0000256" key="9">
    <source>
        <dbReference type="SAM" id="Phobius"/>
    </source>
</evidence>
<evidence type="ECO:0000256" key="1">
    <source>
        <dbReference type="ARBA" id="ARBA00004651"/>
    </source>
</evidence>
<comment type="similarity">
    <text evidence="2 8">Belongs to the nucleobase:cation symporter-2 (NCS2) (TC 2.A.40) family. Azg-like subfamily.</text>
</comment>
<dbReference type="PIRSF" id="PIRSF005353">
    <property type="entry name" value="PbuG"/>
    <property type="match status" value="1"/>
</dbReference>
<evidence type="ECO:0000256" key="4">
    <source>
        <dbReference type="ARBA" id="ARBA00022475"/>
    </source>
</evidence>
<evidence type="ECO:0000256" key="2">
    <source>
        <dbReference type="ARBA" id="ARBA00005697"/>
    </source>
</evidence>
<feature type="transmembrane region" description="Helical" evidence="9">
    <location>
        <begin position="88"/>
        <end position="111"/>
    </location>
</feature>
<dbReference type="Pfam" id="PF00860">
    <property type="entry name" value="Xan_ur_permease"/>
    <property type="match status" value="1"/>
</dbReference>
<feature type="transmembrane region" description="Helical" evidence="9">
    <location>
        <begin position="12"/>
        <end position="35"/>
    </location>
</feature>
<dbReference type="KEGG" id="drm:Dred_2302"/>
<feature type="transmembrane region" description="Helical" evidence="9">
    <location>
        <begin position="47"/>
        <end position="68"/>
    </location>
</feature>
<dbReference type="RefSeq" id="WP_011878610.1">
    <property type="nucleotide sequence ID" value="NC_009253.1"/>
</dbReference>
<keyword evidence="3 8" id="KW-0813">Transport</keyword>
<keyword evidence="11" id="KW-1185">Reference proteome</keyword>
<dbReference type="HOGENOM" id="CLU_024508_0_1_9"/>
<dbReference type="InterPro" id="IPR045018">
    <property type="entry name" value="Azg-like"/>
</dbReference>
<dbReference type="eggNOG" id="COG2252">
    <property type="taxonomic scope" value="Bacteria"/>
</dbReference>
<evidence type="ECO:0000313" key="10">
    <source>
        <dbReference type="EMBL" id="ABO50812.1"/>
    </source>
</evidence>
<feature type="transmembrane region" description="Helical" evidence="9">
    <location>
        <begin position="166"/>
        <end position="186"/>
    </location>
</feature>
<keyword evidence="7 8" id="KW-0472">Membrane</keyword>
<keyword evidence="5 8" id="KW-0812">Transmembrane</keyword>
<protein>
    <submittedName>
        <fullName evidence="10">Xanthine/uracil/vitamin C permease</fullName>
    </submittedName>
</protein>
<dbReference type="PANTHER" id="PTHR43337:SF11">
    <property type="entry name" value="GUANINE_HYPOXANTHINE PERMEASE PBUG"/>
    <property type="match status" value="1"/>
</dbReference>
<dbReference type="Proteomes" id="UP000001556">
    <property type="component" value="Chromosome"/>
</dbReference>
<dbReference type="InterPro" id="IPR006043">
    <property type="entry name" value="NCS2"/>
</dbReference>
<feature type="transmembrane region" description="Helical" evidence="9">
    <location>
        <begin position="285"/>
        <end position="305"/>
    </location>
</feature>
<sequence length="431" mass="46213">MRKYFGFDEYGISYRTEFIGGMTTFLSMCYILVANPMILGEAGMDKGAVFTATALSAIIGTLVMGVLANYPLALAPSLGLNSFFTYSVVIGMGVAWETALAGVLVSGLVFMAITAFKIREKIIDAIPEELKYAIAGGIGFFIAFIGLKNAGIIVSHKATYVSLGNLQEPSTLLALFGFIITVVFIVKGWQGGIFYGMVVTTIVGMVAGIIDKPVAIIGGIPSLEPTFGVAFSHIPDVFNYDMLLVIFTFLFVSFFDASGTLIAVANQAGIMKNNKIPRVSQALMADASASVVGATFGTSTVTALIESSAGIAVGARTGFSSIVVAAFFFLALFFSPLLSVITTPVTAPALIIVGSMMASQINKIKWQQFDVALPAFITIIMMPLTFSVATGIALGFIMYPIIKLAMRKYQEIHPIMYGLMFIFMLYFYYIN</sequence>
<evidence type="ECO:0000256" key="7">
    <source>
        <dbReference type="ARBA" id="ARBA00023136"/>
    </source>
</evidence>
<dbReference type="AlphaFoldDB" id="A4J6V9"/>
<dbReference type="PANTHER" id="PTHR43337">
    <property type="entry name" value="XANTHINE/URACIL PERMEASE C887.17-RELATED"/>
    <property type="match status" value="1"/>
</dbReference>
<dbReference type="GO" id="GO:0005886">
    <property type="term" value="C:plasma membrane"/>
    <property type="evidence" value="ECO:0007669"/>
    <property type="project" value="UniProtKB-SubCell"/>
</dbReference>
<dbReference type="InterPro" id="IPR026033">
    <property type="entry name" value="Azg-like_bact_archaea"/>
</dbReference>
<dbReference type="EMBL" id="CP000612">
    <property type="protein sequence ID" value="ABO50812.1"/>
    <property type="molecule type" value="Genomic_DNA"/>
</dbReference>
<evidence type="ECO:0000313" key="11">
    <source>
        <dbReference type="Proteomes" id="UP000001556"/>
    </source>
</evidence>
<keyword evidence="4 8" id="KW-1003">Cell membrane</keyword>
<organism evidence="10 11">
    <name type="scientific">Desulforamulus reducens (strain ATCC BAA-1160 / DSM 100696 / MI-1)</name>
    <name type="common">Desulfotomaculum reducens</name>
    <dbReference type="NCBI Taxonomy" id="349161"/>
    <lineage>
        <taxon>Bacteria</taxon>
        <taxon>Bacillati</taxon>
        <taxon>Bacillota</taxon>
        <taxon>Clostridia</taxon>
        <taxon>Eubacteriales</taxon>
        <taxon>Peptococcaceae</taxon>
        <taxon>Desulforamulus</taxon>
    </lineage>
</organism>
<comment type="subcellular location">
    <subcellularLocation>
        <location evidence="1 8">Cell membrane</location>
        <topology evidence="1 8">Multi-pass membrane protein</topology>
    </subcellularLocation>
</comment>